<keyword evidence="8" id="KW-0106">Calcium</keyword>
<evidence type="ECO:0000256" key="13">
    <source>
        <dbReference type="PROSITE-ProRule" id="PRU00023"/>
    </source>
</evidence>
<evidence type="ECO:0000256" key="8">
    <source>
        <dbReference type="ARBA" id="ARBA00022837"/>
    </source>
</evidence>
<keyword evidence="2" id="KW-0813">Transport</keyword>
<dbReference type="GeneID" id="136802455"/>
<dbReference type="Pfam" id="PF00520">
    <property type="entry name" value="Ion_trans"/>
    <property type="match status" value="1"/>
</dbReference>
<feature type="compositionally biased region" description="Basic and acidic residues" evidence="14">
    <location>
        <begin position="360"/>
        <end position="381"/>
    </location>
</feature>
<proteinExistence type="predicted"/>
<dbReference type="GO" id="GO:0005262">
    <property type="term" value="F:calcium channel activity"/>
    <property type="evidence" value="ECO:0007669"/>
    <property type="project" value="UniProtKB-KW"/>
</dbReference>
<evidence type="ECO:0000256" key="14">
    <source>
        <dbReference type="SAM" id="MobiDB-lite"/>
    </source>
</evidence>
<keyword evidence="9 15" id="KW-1133">Transmembrane helix</keyword>
<evidence type="ECO:0000256" key="4">
    <source>
        <dbReference type="ARBA" id="ARBA00022568"/>
    </source>
</evidence>
<feature type="region of interest" description="Disordered" evidence="14">
    <location>
        <begin position="791"/>
        <end position="825"/>
    </location>
</feature>
<feature type="compositionally biased region" description="Basic residues" evidence="14">
    <location>
        <begin position="927"/>
        <end position="937"/>
    </location>
</feature>
<keyword evidence="10" id="KW-0406">Ion transport</keyword>
<keyword evidence="4" id="KW-0109">Calcium transport</keyword>
<feature type="transmembrane region" description="Helical" evidence="15">
    <location>
        <begin position="617"/>
        <end position="636"/>
    </location>
</feature>
<keyword evidence="11 15" id="KW-0472">Membrane</keyword>
<evidence type="ECO:0000256" key="15">
    <source>
        <dbReference type="SAM" id="Phobius"/>
    </source>
</evidence>
<feature type="compositionally biased region" description="Basic residues" evidence="14">
    <location>
        <begin position="959"/>
        <end position="975"/>
    </location>
</feature>
<dbReference type="GO" id="GO:0098703">
    <property type="term" value="P:calcium ion import across plasma membrane"/>
    <property type="evidence" value="ECO:0007669"/>
    <property type="project" value="TreeGrafter"/>
</dbReference>
<feature type="region of interest" description="Disordered" evidence="14">
    <location>
        <begin position="849"/>
        <end position="1009"/>
    </location>
</feature>
<dbReference type="InterPro" id="IPR036770">
    <property type="entry name" value="Ankyrin_rpt-contain_sf"/>
</dbReference>
<reference evidence="17" key="1">
    <citation type="submission" date="2021-01" db="UniProtKB">
        <authorList>
            <consortium name="EnsemblMetazoa"/>
        </authorList>
    </citation>
    <scope>IDENTIFICATION</scope>
</reference>
<evidence type="ECO:0000313" key="17">
    <source>
        <dbReference type="EnsemblMetazoa" id="CLYHEMP024047.1"/>
    </source>
</evidence>
<dbReference type="Gene3D" id="1.25.40.20">
    <property type="entry name" value="Ankyrin repeat-containing domain"/>
    <property type="match status" value="2"/>
</dbReference>
<feature type="transmembrane region" description="Helical" evidence="15">
    <location>
        <begin position="578"/>
        <end position="597"/>
    </location>
</feature>
<evidence type="ECO:0000256" key="1">
    <source>
        <dbReference type="ARBA" id="ARBA00004651"/>
    </source>
</evidence>
<dbReference type="Proteomes" id="UP000594262">
    <property type="component" value="Unplaced"/>
</dbReference>
<dbReference type="InterPro" id="IPR024862">
    <property type="entry name" value="TRPV"/>
</dbReference>
<feature type="domain" description="Ion transport" evidence="16">
    <location>
        <begin position="532"/>
        <end position="713"/>
    </location>
</feature>
<evidence type="ECO:0000256" key="6">
    <source>
        <dbReference type="ARBA" id="ARBA00022692"/>
    </source>
</evidence>
<feature type="compositionally biased region" description="Pro residues" evidence="14">
    <location>
        <begin position="888"/>
        <end position="915"/>
    </location>
</feature>
<evidence type="ECO:0000259" key="16">
    <source>
        <dbReference type="Pfam" id="PF00520"/>
    </source>
</evidence>
<comment type="subcellular location">
    <subcellularLocation>
        <location evidence="1">Cell membrane</location>
        <topology evidence="1">Multi-pass membrane protein</topology>
    </subcellularLocation>
</comment>
<evidence type="ECO:0000256" key="3">
    <source>
        <dbReference type="ARBA" id="ARBA00022475"/>
    </source>
</evidence>
<feature type="transmembrane region" description="Helical" evidence="15">
    <location>
        <begin position="462"/>
        <end position="481"/>
    </location>
</feature>
<name>A0A7M5XIZ0_9CNID</name>
<feature type="repeat" description="ANK" evidence="13">
    <location>
        <begin position="238"/>
        <end position="270"/>
    </location>
</feature>
<evidence type="ECO:0000313" key="18">
    <source>
        <dbReference type="Proteomes" id="UP000594262"/>
    </source>
</evidence>
<keyword evidence="12" id="KW-0407">Ion channel</keyword>
<evidence type="ECO:0000256" key="10">
    <source>
        <dbReference type="ARBA" id="ARBA00023065"/>
    </source>
</evidence>
<dbReference type="PROSITE" id="PS50297">
    <property type="entry name" value="ANK_REP_REGION"/>
    <property type="match status" value="3"/>
</dbReference>
<dbReference type="InterPro" id="IPR005821">
    <property type="entry name" value="Ion_trans_dom"/>
</dbReference>
<evidence type="ECO:0000256" key="12">
    <source>
        <dbReference type="ARBA" id="ARBA00023303"/>
    </source>
</evidence>
<dbReference type="AlphaFoldDB" id="A0A7M5XIZ0"/>
<evidence type="ECO:0000256" key="7">
    <source>
        <dbReference type="ARBA" id="ARBA00022737"/>
    </source>
</evidence>
<dbReference type="EnsemblMetazoa" id="CLYHEMT024047.1">
    <property type="protein sequence ID" value="CLYHEMP024047.1"/>
    <property type="gene ID" value="CLYHEMG024047"/>
</dbReference>
<evidence type="ECO:0000256" key="9">
    <source>
        <dbReference type="ARBA" id="ARBA00022989"/>
    </source>
</evidence>
<evidence type="ECO:0000256" key="2">
    <source>
        <dbReference type="ARBA" id="ARBA00022448"/>
    </source>
</evidence>
<dbReference type="GO" id="GO:0005886">
    <property type="term" value="C:plasma membrane"/>
    <property type="evidence" value="ECO:0007669"/>
    <property type="project" value="UniProtKB-SubCell"/>
</dbReference>
<feature type="repeat" description="ANK" evidence="13">
    <location>
        <begin position="171"/>
        <end position="203"/>
    </location>
</feature>
<dbReference type="PANTHER" id="PTHR10582">
    <property type="entry name" value="TRANSIENT RECEPTOR POTENTIAL ION CHANNEL PROTEIN"/>
    <property type="match status" value="1"/>
</dbReference>
<feature type="repeat" description="ANK" evidence="13">
    <location>
        <begin position="204"/>
        <end position="236"/>
    </location>
</feature>
<feature type="region of interest" description="Disordered" evidence="14">
    <location>
        <begin position="360"/>
        <end position="385"/>
    </location>
</feature>
<protein>
    <recommendedName>
        <fullName evidence="16">Ion transport domain-containing protein</fullName>
    </recommendedName>
</protein>
<evidence type="ECO:0000256" key="5">
    <source>
        <dbReference type="ARBA" id="ARBA00022673"/>
    </source>
</evidence>
<feature type="repeat" description="ANK" evidence="13">
    <location>
        <begin position="271"/>
        <end position="303"/>
    </location>
</feature>
<dbReference type="RefSeq" id="XP_066915286.1">
    <property type="nucleotide sequence ID" value="XM_067059185.1"/>
</dbReference>
<dbReference type="PROSITE" id="PS50088">
    <property type="entry name" value="ANK_REPEAT"/>
    <property type="match status" value="4"/>
</dbReference>
<dbReference type="PANTHER" id="PTHR10582:SF33">
    <property type="entry name" value="TRANSIENT RECEPTOR POTENTIAL CHANNEL PYREXIA"/>
    <property type="match status" value="1"/>
</dbReference>
<organism evidence="17 18">
    <name type="scientific">Clytia hemisphaerica</name>
    <dbReference type="NCBI Taxonomy" id="252671"/>
    <lineage>
        <taxon>Eukaryota</taxon>
        <taxon>Metazoa</taxon>
        <taxon>Cnidaria</taxon>
        <taxon>Hydrozoa</taxon>
        <taxon>Hydroidolina</taxon>
        <taxon>Leptothecata</taxon>
        <taxon>Obeliida</taxon>
        <taxon>Clytiidae</taxon>
        <taxon>Clytia</taxon>
    </lineage>
</organism>
<feature type="transmembrane region" description="Helical" evidence="15">
    <location>
        <begin position="676"/>
        <end position="700"/>
    </location>
</feature>
<dbReference type="SMART" id="SM00248">
    <property type="entry name" value="ANK"/>
    <property type="match status" value="5"/>
</dbReference>
<keyword evidence="6 15" id="KW-0812">Transmembrane</keyword>
<keyword evidence="3" id="KW-1003">Cell membrane</keyword>
<feature type="transmembrane region" description="Helical" evidence="15">
    <location>
        <begin position="544"/>
        <end position="566"/>
    </location>
</feature>
<dbReference type="InterPro" id="IPR002110">
    <property type="entry name" value="Ankyrin_rpt"/>
</dbReference>
<dbReference type="SUPFAM" id="SSF48403">
    <property type="entry name" value="Ankyrin repeat"/>
    <property type="match status" value="1"/>
</dbReference>
<evidence type="ECO:0000256" key="11">
    <source>
        <dbReference type="ARBA" id="ARBA00023136"/>
    </source>
</evidence>
<dbReference type="OrthoDB" id="194358at2759"/>
<sequence length="1009" mass="114762">MSYHQLRSDDPDNMSEMTEQTSFINPADAIANQISKNIALDIGSKWKDYNSNRRIEKHKVDSHRKGPAPIEEADGMKKGVTKATYGTLDSDVEELEFDDIDTRQNAASDSNPYNKVKPKTNAKGDSLASCRALIVYFSKLAKSRDDDETIDMNFVDSLLQNGADINFSDKHGQTVMHEISRAWHPDVAKFAIQHGADVNKADKHGRSALHLAAAVDYDDMIEFLVHNGANLGAKTVGENQTPMHYAAKNNAAASLKMMLRLGAHINDRDYKKRTPLFVAAETARAEAARFLIEQGAPAGVYDSSGTSCLALMIEKMPHVAIEAAEQFHLLDRAFRKHYYYLSYIEPDPLFLLPPIPTSKRERREQKENQKEEKRLMKEQGKKAKKREKTYAKTPLEVIVQFNQLDMVMHPVFQRLLHVKWGLFGKFGSLINVSINLVYTLIWTFLGIFLPKDHVYYTPMSSMWWRLVLELIAVSLTCYFIYMEISQLRITEKVHNRWRQWRTRHVEKDLQYCHERWPEEKKYLESELAQIRTFQRTYFREPWNIFEWIAYFVVLTLVLTRILAVAMNDRVAESIHPRIYSLGLIVIWLRFMRACRAFRSLGPFICILGSVIEDTMKFAFLFFEFFIPYTVGFWIIFGGPENPGTDWTEFNDLIYSVWGMTLMGDFDWDGLIKVDRLMAQILCGTYFALAGVVCMNLYIALLSDTFARVYAQAQANAVMQQAKTVILLEGKLEKEKKLKFGHYLQDECSPEEVYSRDEGNSPDDHDNDMFEKVTRQITNRIDELEDNMKRSGQMLSDGRHGGPGGGGGGPGGPGSPGADGGVSSLVNHQTGQIDDVKYELSELKNLMHKMMSLPPPSNKEPSEIPPKGLVVSLDPIYPPAHPLPGYQQQPPPNPYPPQTNNPYPPPPSMGYMPPPNYATDAEADRGKGPRRRGRRGKKGPGSGYDSDSNSFYSEQVPVQHHQRPPPHHQQQQRRPRSPSSVQSAPISKKNRRKKKNLGGSWEDIRADINT</sequence>
<keyword evidence="13" id="KW-0040">ANK repeat</keyword>
<keyword evidence="5" id="KW-0107">Calcium channel</keyword>
<keyword evidence="18" id="KW-1185">Reference proteome</keyword>
<feature type="compositionally biased region" description="Gly residues" evidence="14">
    <location>
        <begin position="800"/>
        <end position="819"/>
    </location>
</feature>
<keyword evidence="7" id="KW-0677">Repeat</keyword>
<feature type="transmembrane region" description="Helical" evidence="15">
    <location>
        <begin position="429"/>
        <end position="450"/>
    </location>
</feature>
<accession>A0A7M5XIZ0</accession>
<dbReference type="Pfam" id="PF12796">
    <property type="entry name" value="Ank_2"/>
    <property type="match status" value="2"/>
</dbReference>